<evidence type="ECO:0000313" key="4">
    <source>
        <dbReference type="Proteomes" id="UP000623687"/>
    </source>
</evidence>
<evidence type="ECO:0000313" key="3">
    <source>
        <dbReference type="EMBL" id="KAF7428083.1"/>
    </source>
</evidence>
<dbReference type="InterPro" id="IPR024655">
    <property type="entry name" value="Asl1_glyco_hydro_catalytic"/>
</dbReference>
<dbReference type="InterPro" id="IPR053183">
    <property type="entry name" value="ASL1"/>
</dbReference>
<dbReference type="VEuPathDB" id="FungiDB:PC9H_007302"/>
<dbReference type="Pfam" id="PF11790">
    <property type="entry name" value="Glyco_hydro_cc"/>
    <property type="match status" value="1"/>
</dbReference>
<feature type="chain" id="PRO_5034620616" description="Asl1-like glycosyl hydrolase catalytic domain-containing protein" evidence="1">
    <location>
        <begin position="24"/>
        <end position="304"/>
    </location>
</feature>
<protein>
    <recommendedName>
        <fullName evidence="2">Asl1-like glycosyl hydrolase catalytic domain-containing protein</fullName>
    </recommendedName>
</protein>
<dbReference type="PANTHER" id="PTHR34154:SF3">
    <property type="entry name" value="ALKALI-SENSITIVE LINKAGE PROTEIN 1"/>
    <property type="match status" value="1"/>
</dbReference>
<comment type="caution">
    <text evidence="3">The sequence shown here is derived from an EMBL/GenBank/DDBJ whole genome shotgun (WGS) entry which is preliminary data.</text>
</comment>
<accession>A0A8H6ZV41</accession>
<feature type="domain" description="Asl1-like glycosyl hydrolase catalytic" evidence="2">
    <location>
        <begin position="31"/>
        <end position="266"/>
    </location>
</feature>
<evidence type="ECO:0000256" key="1">
    <source>
        <dbReference type="SAM" id="SignalP"/>
    </source>
</evidence>
<dbReference type="Proteomes" id="UP000623687">
    <property type="component" value="Unassembled WGS sequence"/>
</dbReference>
<proteinExistence type="predicted"/>
<evidence type="ECO:0000259" key="2">
    <source>
        <dbReference type="Pfam" id="PF11790"/>
    </source>
</evidence>
<dbReference type="SUPFAM" id="SSF51445">
    <property type="entry name" value="(Trans)glycosidases"/>
    <property type="match status" value="1"/>
</dbReference>
<dbReference type="GO" id="GO:0071966">
    <property type="term" value="P:fungal-type cell wall polysaccharide metabolic process"/>
    <property type="evidence" value="ECO:0007669"/>
    <property type="project" value="TreeGrafter"/>
</dbReference>
<dbReference type="GeneID" id="59377120"/>
<sequence length="304" mass="34227">MLLVHFGTIFMLFCFRCFASVEAQQPPGKAGLAWPNGNSVDIRQYRTTGKVSWYYSWSSHPANTDLEFVPMLWGPAHIDEFNRMIVRSNGRPSFSTVLGMNEPQQTGQSNISPEDGAQLWKTYLQPLKDRGIRLGSPAPSSAPSGKTWLQSFLGVCGADCTVDIIALHWYGTNATQFINYVVDFHDTFQRPIWVTEWACQNFADLSKQCSYDEVVQFLKTTQGFMDDVDFVERYAWFGAMKEMQDVNEANSLMTKEGRINELGAQYIGSDSAEVAGNSGERSIWTNTLSTTIFVFIIFGLLSFE</sequence>
<dbReference type="OrthoDB" id="5959761at2759"/>
<dbReference type="AlphaFoldDB" id="A0A8H6ZV41"/>
<name>A0A8H6ZV41_PLEOS</name>
<keyword evidence="1" id="KW-0732">Signal</keyword>
<dbReference type="Gene3D" id="3.20.20.80">
    <property type="entry name" value="Glycosidases"/>
    <property type="match status" value="1"/>
</dbReference>
<dbReference type="PANTHER" id="PTHR34154">
    <property type="entry name" value="ALKALI-SENSITIVE LINKAGE PROTEIN 1"/>
    <property type="match status" value="1"/>
</dbReference>
<dbReference type="EMBL" id="JACETU010000005">
    <property type="protein sequence ID" value="KAF7428083.1"/>
    <property type="molecule type" value="Genomic_DNA"/>
</dbReference>
<dbReference type="GO" id="GO:0009277">
    <property type="term" value="C:fungal-type cell wall"/>
    <property type="evidence" value="ECO:0007669"/>
    <property type="project" value="TreeGrafter"/>
</dbReference>
<dbReference type="RefSeq" id="XP_036630455.1">
    <property type="nucleotide sequence ID" value="XM_036776835.1"/>
</dbReference>
<organism evidence="3 4">
    <name type="scientific">Pleurotus ostreatus</name>
    <name type="common">Oyster mushroom</name>
    <name type="synonym">White-rot fungus</name>
    <dbReference type="NCBI Taxonomy" id="5322"/>
    <lineage>
        <taxon>Eukaryota</taxon>
        <taxon>Fungi</taxon>
        <taxon>Dikarya</taxon>
        <taxon>Basidiomycota</taxon>
        <taxon>Agaricomycotina</taxon>
        <taxon>Agaricomycetes</taxon>
        <taxon>Agaricomycetidae</taxon>
        <taxon>Agaricales</taxon>
        <taxon>Pleurotineae</taxon>
        <taxon>Pleurotaceae</taxon>
        <taxon>Pleurotus</taxon>
    </lineage>
</organism>
<dbReference type="InterPro" id="IPR017853">
    <property type="entry name" value="GH"/>
</dbReference>
<keyword evidence="4" id="KW-1185">Reference proteome</keyword>
<reference evidence="3" key="1">
    <citation type="submission" date="2019-07" db="EMBL/GenBank/DDBJ databases">
        <authorList>
            <person name="Palmer J.M."/>
        </authorList>
    </citation>
    <scope>NUCLEOTIDE SEQUENCE</scope>
    <source>
        <strain evidence="3">PC9</strain>
    </source>
</reference>
<feature type="signal peptide" evidence="1">
    <location>
        <begin position="1"/>
        <end position="23"/>
    </location>
</feature>
<gene>
    <name evidence="3" type="ORF">PC9H_007302</name>
</gene>